<dbReference type="CDD" id="cd12408">
    <property type="entry name" value="RRM_eIF3G_like"/>
    <property type="match status" value="1"/>
</dbReference>
<dbReference type="PANTHER" id="PTHR10352">
    <property type="entry name" value="EUKARYOTIC TRANSLATION INITIATION FACTOR 3 SUBUNIT G"/>
    <property type="match status" value="1"/>
</dbReference>
<keyword evidence="3 6" id="KW-0694">RNA-binding</keyword>
<comment type="similarity">
    <text evidence="5">Belongs to the eIF-3 subunit G family.</text>
</comment>
<dbReference type="Pfam" id="PF12353">
    <property type="entry name" value="eIF3g"/>
    <property type="match status" value="1"/>
</dbReference>
<dbReference type="InterPro" id="IPR000504">
    <property type="entry name" value="RRM_dom"/>
</dbReference>
<gene>
    <name evidence="8" type="ORF">ODALV1_LOCUS1014</name>
</gene>
<dbReference type="PROSITE" id="PS50102">
    <property type="entry name" value="RRM"/>
    <property type="match status" value="1"/>
</dbReference>
<evidence type="ECO:0000256" key="4">
    <source>
        <dbReference type="ARBA" id="ARBA00022917"/>
    </source>
</evidence>
<accession>A0ABP1PNS3</accession>
<dbReference type="Proteomes" id="UP001642540">
    <property type="component" value="Unassembled WGS sequence"/>
</dbReference>
<dbReference type="CDD" id="cd12933">
    <property type="entry name" value="eIF3G"/>
    <property type="match status" value="1"/>
</dbReference>
<keyword evidence="1 5" id="KW-0963">Cytoplasm</keyword>
<dbReference type="Gene3D" id="3.30.70.330">
    <property type="match status" value="1"/>
</dbReference>
<dbReference type="InterPro" id="IPR012677">
    <property type="entry name" value="Nucleotide-bd_a/b_plait_sf"/>
</dbReference>
<reference evidence="8 9" key="1">
    <citation type="submission" date="2024-08" db="EMBL/GenBank/DDBJ databases">
        <authorList>
            <person name="Cucini C."/>
            <person name="Frati F."/>
        </authorList>
    </citation>
    <scope>NUCLEOTIDE SEQUENCE [LARGE SCALE GENOMIC DNA]</scope>
</reference>
<protein>
    <recommendedName>
        <fullName evidence="5">Eukaryotic translation initiation factor 3 subunit G</fullName>
        <shortName evidence="5">eIF3g</shortName>
    </recommendedName>
    <alternativeName>
        <fullName evidence="5">Eukaryotic translation initiation factor 3 RNA-binding subunit</fullName>
        <shortName evidence="5">eIF-3 RNA-binding subunit</shortName>
    </alternativeName>
    <alternativeName>
        <fullName evidence="5">Eukaryotic translation initiation factor 3 subunit 4</fullName>
    </alternativeName>
</protein>
<dbReference type="InterPro" id="IPR024675">
    <property type="entry name" value="eIF3g_N"/>
</dbReference>
<evidence type="ECO:0000256" key="1">
    <source>
        <dbReference type="ARBA" id="ARBA00022490"/>
    </source>
</evidence>
<organism evidence="8 9">
    <name type="scientific">Orchesella dallaii</name>
    <dbReference type="NCBI Taxonomy" id="48710"/>
    <lineage>
        <taxon>Eukaryota</taxon>
        <taxon>Metazoa</taxon>
        <taxon>Ecdysozoa</taxon>
        <taxon>Arthropoda</taxon>
        <taxon>Hexapoda</taxon>
        <taxon>Collembola</taxon>
        <taxon>Entomobryomorpha</taxon>
        <taxon>Entomobryoidea</taxon>
        <taxon>Orchesellidae</taxon>
        <taxon>Orchesellinae</taxon>
        <taxon>Orchesella</taxon>
    </lineage>
</organism>
<dbReference type="PIRSF" id="PIRSF037949">
    <property type="entry name" value="Transl_init_eIF-3_RNA-bind"/>
    <property type="match status" value="1"/>
</dbReference>
<dbReference type="InterPro" id="IPR035979">
    <property type="entry name" value="RBD_domain_sf"/>
</dbReference>
<dbReference type="SUPFAM" id="SSF54928">
    <property type="entry name" value="RNA-binding domain, RBD"/>
    <property type="match status" value="1"/>
</dbReference>
<proteinExistence type="inferred from homology"/>
<evidence type="ECO:0000256" key="6">
    <source>
        <dbReference type="PROSITE-ProRule" id="PRU00176"/>
    </source>
</evidence>
<evidence type="ECO:0000256" key="2">
    <source>
        <dbReference type="ARBA" id="ARBA00022540"/>
    </source>
</evidence>
<dbReference type="EMBL" id="CAXLJM020000004">
    <property type="protein sequence ID" value="CAL8069978.1"/>
    <property type="molecule type" value="Genomic_DNA"/>
</dbReference>
<keyword evidence="2 5" id="KW-0396">Initiation factor</keyword>
<evidence type="ECO:0000256" key="5">
    <source>
        <dbReference type="HAMAP-Rule" id="MF_03006"/>
    </source>
</evidence>
<dbReference type="SMART" id="SM00360">
    <property type="entry name" value="RRM"/>
    <property type="match status" value="1"/>
</dbReference>
<comment type="function">
    <text evidence="5">RNA-binding component of the eukaryotic translation initiation factor 3 (eIF-3) complex, which is involved in protein synthesis of a specialized repertoire of mRNAs and, together with other initiation factors, stimulates binding of mRNA and methionyl-tRNAi to the 40S ribosome. The eIF-3 complex specifically targets and initiates translation of a subset of mRNAs involved in cell proliferation. This subunit can bind 18S rRNA.</text>
</comment>
<comment type="caution">
    <text evidence="8">The sequence shown here is derived from an EMBL/GenBank/DDBJ whole genome shotgun (WGS) entry which is preliminary data.</text>
</comment>
<comment type="subunit">
    <text evidence="5">Component of the eukaryotic translation initiation factor 3 (eIF-3) complex.</text>
</comment>
<dbReference type="HAMAP" id="MF_03006">
    <property type="entry name" value="eIF3g"/>
    <property type="match status" value="1"/>
</dbReference>
<dbReference type="InterPro" id="IPR034240">
    <property type="entry name" value="eIF3G_RRM"/>
</dbReference>
<evidence type="ECO:0000313" key="8">
    <source>
        <dbReference type="EMBL" id="CAL8069978.1"/>
    </source>
</evidence>
<evidence type="ECO:0000256" key="3">
    <source>
        <dbReference type="ARBA" id="ARBA00022884"/>
    </source>
</evidence>
<keyword evidence="4 5" id="KW-0648">Protein biosynthesis</keyword>
<evidence type="ECO:0000259" key="7">
    <source>
        <dbReference type="PROSITE" id="PS50102"/>
    </source>
</evidence>
<sequence>MVSLSRWADEIDDDDFIDDQPVAKENLIPGKQDFLRPKEGERIVTEVKTDPESGKRYQIHRTFRLEKKLLSKGVIDRKTRWSKFGASKRDAPGPNSATTVVADEVLMQFLNAKNADESGMDDANNPFAKLQQEGKGFVKCRYCHDNHFSAKCPYKDVAGLSEISSVVNRNAQMGDDDIKKVDSDAKPGVFLPPALRGGNRRGELMSSGNQRKDEATIRVSNLPESMSETDMQELCSPFGKIDRIFLAKDRSTGVCKGFAFVTYQNRETAARALRSLNGYGYDHLILNVEWSKPANN</sequence>
<feature type="domain" description="RRM" evidence="7">
    <location>
        <begin position="215"/>
        <end position="293"/>
    </location>
</feature>
<comment type="subcellular location">
    <subcellularLocation>
        <location evidence="5">Cytoplasm</location>
    </subcellularLocation>
</comment>
<name>A0ABP1PNS3_9HEXA</name>
<keyword evidence="9" id="KW-1185">Reference proteome</keyword>
<evidence type="ECO:0000313" key="9">
    <source>
        <dbReference type="Proteomes" id="UP001642540"/>
    </source>
</evidence>
<dbReference type="InterPro" id="IPR017334">
    <property type="entry name" value="eIF3_g"/>
</dbReference>
<dbReference type="Pfam" id="PF00076">
    <property type="entry name" value="RRM_1"/>
    <property type="match status" value="1"/>
</dbReference>